<dbReference type="PIRSF" id="PIRSF015921">
    <property type="entry name" value="FA_sphinglp_des"/>
    <property type="match status" value="1"/>
</dbReference>
<dbReference type="GO" id="GO:0016020">
    <property type="term" value="C:membrane"/>
    <property type="evidence" value="ECO:0007669"/>
    <property type="project" value="TreeGrafter"/>
</dbReference>
<keyword evidence="1" id="KW-0812">Transmembrane</keyword>
<dbReference type="PANTHER" id="PTHR19353:SF19">
    <property type="entry name" value="DELTA(5) FATTY ACID DESATURASE C-RELATED"/>
    <property type="match status" value="1"/>
</dbReference>
<keyword evidence="1" id="KW-1133">Transmembrane helix</keyword>
<feature type="transmembrane region" description="Helical" evidence="1">
    <location>
        <begin position="94"/>
        <end position="115"/>
    </location>
</feature>
<feature type="transmembrane region" description="Helical" evidence="1">
    <location>
        <begin position="199"/>
        <end position="217"/>
    </location>
</feature>
<keyword evidence="1" id="KW-0472">Membrane</keyword>
<dbReference type="RefSeq" id="WP_203655460.1">
    <property type="nucleotide sequence ID" value="NZ_BAAAZM010000002.1"/>
</dbReference>
<dbReference type="InterPro" id="IPR012171">
    <property type="entry name" value="Fatty_acid_desaturase"/>
</dbReference>
<organism evidence="3 4">
    <name type="scientific">Actinocatenispora rupis</name>
    <dbReference type="NCBI Taxonomy" id="519421"/>
    <lineage>
        <taxon>Bacteria</taxon>
        <taxon>Bacillati</taxon>
        <taxon>Actinomycetota</taxon>
        <taxon>Actinomycetes</taxon>
        <taxon>Micromonosporales</taxon>
        <taxon>Micromonosporaceae</taxon>
        <taxon>Actinocatenispora</taxon>
    </lineage>
</organism>
<dbReference type="InterPro" id="IPR005804">
    <property type="entry name" value="FA_desaturase_dom"/>
</dbReference>
<protein>
    <submittedName>
        <fullName evidence="3">Delta fatty acid desaturase</fullName>
    </submittedName>
</protein>
<reference evidence="3" key="1">
    <citation type="submission" date="2021-01" db="EMBL/GenBank/DDBJ databases">
        <title>Whole genome shotgun sequence of Actinocatenispora rupis NBRC 107355.</title>
        <authorList>
            <person name="Komaki H."/>
            <person name="Tamura T."/>
        </authorList>
    </citation>
    <scope>NUCLEOTIDE SEQUENCE</scope>
    <source>
        <strain evidence="3">NBRC 107355</strain>
    </source>
</reference>
<dbReference type="EMBL" id="BOMB01000006">
    <property type="protein sequence ID" value="GID10236.1"/>
    <property type="molecule type" value="Genomic_DNA"/>
</dbReference>
<feature type="transmembrane region" description="Helical" evidence="1">
    <location>
        <begin position="36"/>
        <end position="55"/>
    </location>
</feature>
<evidence type="ECO:0000313" key="3">
    <source>
        <dbReference type="EMBL" id="GID10236.1"/>
    </source>
</evidence>
<evidence type="ECO:0000313" key="4">
    <source>
        <dbReference type="Proteomes" id="UP000612808"/>
    </source>
</evidence>
<keyword evidence="4" id="KW-1185">Reference proteome</keyword>
<evidence type="ECO:0000259" key="2">
    <source>
        <dbReference type="Pfam" id="PF00487"/>
    </source>
</evidence>
<dbReference type="CDD" id="cd03506">
    <property type="entry name" value="Delta6-FADS-like"/>
    <property type="match status" value="1"/>
</dbReference>
<evidence type="ECO:0000256" key="1">
    <source>
        <dbReference type="SAM" id="Phobius"/>
    </source>
</evidence>
<proteinExistence type="predicted"/>
<dbReference type="PANTHER" id="PTHR19353">
    <property type="entry name" value="FATTY ACID DESATURASE 2"/>
    <property type="match status" value="1"/>
</dbReference>
<comment type="caution">
    <text evidence="3">The sequence shown here is derived from an EMBL/GenBank/DDBJ whole genome shotgun (WGS) entry which is preliminary data.</text>
</comment>
<feature type="transmembrane region" description="Helical" evidence="1">
    <location>
        <begin position="223"/>
        <end position="242"/>
    </location>
</feature>
<dbReference type="GO" id="GO:0016717">
    <property type="term" value="F:oxidoreductase activity, acting on paired donors, with oxidation of a pair of donors resulting in the reduction of molecular oxygen to two molecules of water"/>
    <property type="evidence" value="ECO:0007669"/>
    <property type="project" value="TreeGrafter"/>
</dbReference>
<sequence>MIPIHPGEAAAAGSTYAELSRRIASAGLMARRPGYYTAKVTATVAALLAGWAAFLLLGNTWWQMLVAAFLGLAFTQVAFVGHDAGHRQIFRTRRAAYVAGLLLGNLGIGLSYGWWVDKHNRHHAHPNDLDTDPDIKAGALVYTSGQARLRRGVSRWLSRIQAYLFFPMLLLEGLNLHLSSGRALTGRTVRSRRVRALEAALFLAHVAGYLTVVFLVLSPIHAIVFVVVHQAVFGLYMGMSFAPNHKGMPVPTGADQRDYLRRQVLTSRNIRGGRFVDFALGGLNYQIEHHLFPSMPRPNLHHARALVRSFCTEHDVSYTETGPVRSYAIVLKHLNTVGTSM</sequence>
<feature type="transmembrane region" description="Helical" evidence="1">
    <location>
        <begin position="61"/>
        <end position="82"/>
    </location>
</feature>
<feature type="transmembrane region" description="Helical" evidence="1">
    <location>
        <begin position="160"/>
        <end position="178"/>
    </location>
</feature>
<feature type="domain" description="Fatty acid desaturase" evidence="2">
    <location>
        <begin position="60"/>
        <end position="321"/>
    </location>
</feature>
<dbReference type="Proteomes" id="UP000612808">
    <property type="component" value="Unassembled WGS sequence"/>
</dbReference>
<name>A0A8J3N8M1_9ACTN</name>
<dbReference type="Pfam" id="PF00487">
    <property type="entry name" value="FA_desaturase"/>
    <property type="match status" value="1"/>
</dbReference>
<gene>
    <name evidence="3" type="ORF">Aru02nite_11250</name>
</gene>
<accession>A0A8J3N8M1</accession>
<dbReference type="AlphaFoldDB" id="A0A8J3N8M1"/>
<dbReference type="GO" id="GO:0008610">
    <property type="term" value="P:lipid biosynthetic process"/>
    <property type="evidence" value="ECO:0007669"/>
    <property type="project" value="UniProtKB-ARBA"/>
</dbReference>